<dbReference type="PROSITE" id="PS01124">
    <property type="entry name" value="HTH_ARAC_FAMILY_2"/>
    <property type="match status" value="1"/>
</dbReference>
<dbReference type="Pfam" id="PF12833">
    <property type="entry name" value="HTH_18"/>
    <property type="match status" value="1"/>
</dbReference>
<reference evidence="5 6" key="1">
    <citation type="submission" date="2020-08" db="EMBL/GenBank/DDBJ databases">
        <title>Genomic Encyclopedia of Type Strains, Phase IV (KMG-IV): sequencing the most valuable type-strain genomes for metagenomic binning, comparative biology and taxonomic classification.</title>
        <authorList>
            <person name="Goeker M."/>
        </authorList>
    </citation>
    <scope>NUCLEOTIDE SEQUENCE [LARGE SCALE GENOMIC DNA]</scope>
    <source>
        <strain evidence="5 6">DSM 103526</strain>
    </source>
</reference>
<dbReference type="Proteomes" id="UP000579281">
    <property type="component" value="Unassembled WGS sequence"/>
</dbReference>
<evidence type="ECO:0000256" key="2">
    <source>
        <dbReference type="ARBA" id="ARBA00023125"/>
    </source>
</evidence>
<protein>
    <submittedName>
        <fullName evidence="5">AraC family transcriptional regulator</fullName>
    </submittedName>
</protein>
<keyword evidence="6" id="KW-1185">Reference proteome</keyword>
<keyword evidence="1" id="KW-0805">Transcription regulation</keyword>
<evidence type="ECO:0000256" key="1">
    <source>
        <dbReference type="ARBA" id="ARBA00023015"/>
    </source>
</evidence>
<dbReference type="PROSITE" id="PS00041">
    <property type="entry name" value="HTH_ARAC_FAMILY_1"/>
    <property type="match status" value="1"/>
</dbReference>
<dbReference type="Gene3D" id="1.10.10.60">
    <property type="entry name" value="Homeodomain-like"/>
    <property type="match status" value="2"/>
</dbReference>
<name>A0A841KN75_9FIRM</name>
<dbReference type="RefSeq" id="WP_184309378.1">
    <property type="nucleotide sequence ID" value="NZ_JACHEN010000006.1"/>
</dbReference>
<keyword evidence="2" id="KW-0238">DNA-binding</keyword>
<dbReference type="InterPro" id="IPR018060">
    <property type="entry name" value="HTH_AraC"/>
</dbReference>
<dbReference type="GO" id="GO:0043565">
    <property type="term" value="F:sequence-specific DNA binding"/>
    <property type="evidence" value="ECO:0007669"/>
    <property type="project" value="InterPro"/>
</dbReference>
<comment type="caution">
    <text evidence="5">The sequence shown here is derived from an EMBL/GenBank/DDBJ whole genome shotgun (WGS) entry which is preliminary data.</text>
</comment>
<dbReference type="PANTHER" id="PTHR47504">
    <property type="entry name" value="RIGHT ORIGIN-BINDING PROTEIN"/>
    <property type="match status" value="1"/>
</dbReference>
<sequence length="133" mass="15969">MEHQDRIRDSIEYIEERLKEKIKLEKLAEKVYLSEFHYHRLFRNMVGEPVMEYIRKRRLSEAAKELKDTKRKVADIALDYQFGSPEAFTRAFKRMYGISPREFRKTNMRICYYAKANIALQRSTSKTALHMVA</sequence>
<dbReference type="AlphaFoldDB" id="A0A841KN75"/>
<dbReference type="InterPro" id="IPR009057">
    <property type="entry name" value="Homeodomain-like_sf"/>
</dbReference>
<dbReference type="PRINTS" id="PR00032">
    <property type="entry name" value="HTHARAC"/>
</dbReference>
<proteinExistence type="predicted"/>
<accession>A0A841KN75</accession>
<dbReference type="SMART" id="SM00342">
    <property type="entry name" value="HTH_ARAC"/>
    <property type="match status" value="1"/>
</dbReference>
<dbReference type="GO" id="GO:0003700">
    <property type="term" value="F:DNA-binding transcription factor activity"/>
    <property type="evidence" value="ECO:0007669"/>
    <property type="project" value="InterPro"/>
</dbReference>
<evidence type="ECO:0000313" key="5">
    <source>
        <dbReference type="EMBL" id="MBB6215254.1"/>
    </source>
</evidence>
<organism evidence="5 6">
    <name type="scientific">Anaerosolibacter carboniphilus</name>
    <dbReference type="NCBI Taxonomy" id="1417629"/>
    <lineage>
        <taxon>Bacteria</taxon>
        <taxon>Bacillati</taxon>
        <taxon>Bacillota</taxon>
        <taxon>Clostridia</taxon>
        <taxon>Peptostreptococcales</taxon>
        <taxon>Thermotaleaceae</taxon>
        <taxon>Anaerosolibacter</taxon>
    </lineage>
</organism>
<dbReference type="InterPro" id="IPR018062">
    <property type="entry name" value="HTH_AraC-typ_CS"/>
</dbReference>
<evidence type="ECO:0000313" key="6">
    <source>
        <dbReference type="Proteomes" id="UP000579281"/>
    </source>
</evidence>
<gene>
    <name evidence="5" type="ORF">HNQ80_001343</name>
</gene>
<dbReference type="EMBL" id="JACHEN010000006">
    <property type="protein sequence ID" value="MBB6215254.1"/>
    <property type="molecule type" value="Genomic_DNA"/>
</dbReference>
<dbReference type="SUPFAM" id="SSF46689">
    <property type="entry name" value="Homeodomain-like"/>
    <property type="match status" value="2"/>
</dbReference>
<feature type="domain" description="HTH araC/xylS-type" evidence="4">
    <location>
        <begin position="8"/>
        <end position="106"/>
    </location>
</feature>
<evidence type="ECO:0000256" key="3">
    <source>
        <dbReference type="ARBA" id="ARBA00023163"/>
    </source>
</evidence>
<dbReference type="PANTHER" id="PTHR47504:SF5">
    <property type="entry name" value="RIGHT ORIGIN-BINDING PROTEIN"/>
    <property type="match status" value="1"/>
</dbReference>
<dbReference type="InterPro" id="IPR050959">
    <property type="entry name" value="MarA-like"/>
</dbReference>
<evidence type="ECO:0000259" key="4">
    <source>
        <dbReference type="PROSITE" id="PS01124"/>
    </source>
</evidence>
<keyword evidence="3" id="KW-0804">Transcription</keyword>
<dbReference type="InterPro" id="IPR020449">
    <property type="entry name" value="Tscrpt_reg_AraC-type_HTH"/>
</dbReference>